<comment type="subcellular location">
    <subcellularLocation>
        <location evidence="1">Nucleus</location>
    </subcellularLocation>
</comment>
<evidence type="ECO:0000256" key="2">
    <source>
        <dbReference type="ARBA" id="ARBA00022723"/>
    </source>
</evidence>
<feature type="compositionally biased region" description="Polar residues" evidence="8">
    <location>
        <begin position="55"/>
        <end position="87"/>
    </location>
</feature>
<dbReference type="PROSITE" id="PS50157">
    <property type="entry name" value="ZINC_FINGER_C2H2_2"/>
    <property type="match status" value="2"/>
</dbReference>
<dbReference type="EMBL" id="MU005778">
    <property type="protein sequence ID" value="KAF2705628.1"/>
    <property type="molecule type" value="Genomic_DNA"/>
</dbReference>
<evidence type="ECO:0000313" key="11">
    <source>
        <dbReference type="Proteomes" id="UP000799428"/>
    </source>
</evidence>
<keyword evidence="6" id="KW-0539">Nucleus</keyword>
<keyword evidence="4 7" id="KW-0863">Zinc-finger</keyword>
<dbReference type="FunFam" id="3.30.160.60:FF:000100">
    <property type="entry name" value="Zinc finger 45-like"/>
    <property type="match status" value="1"/>
</dbReference>
<feature type="region of interest" description="Disordered" evidence="8">
    <location>
        <begin position="172"/>
        <end position="197"/>
    </location>
</feature>
<protein>
    <recommendedName>
        <fullName evidence="9">C2H2-type domain-containing protein</fullName>
    </recommendedName>
</protein>
<feature type="region of interest" description="Disordered" evidence="8">
    <location>
        <begin position="1"/>
        <end position="116"/>
    </location>
</feature>
<dbReference type="Gene3D" id="3.30.160.60">
    <property type="entry name" value="Classic Zinc Finger"/>
    <property type="match status" value="2"/>
</dbReference>
<evidence type="ECO:0000256" key="3">
    <source>
        <dbReference type="ARBA" id="ARBA00022737"/>
    </source>
</evidence>
<keyword evidence="5" id="KW-0862">Zinc</keyword>
<dbReference type="InterPro" id="IPR007219">
    <property type="entry name" value="XnlR_reg_dom"/>
</dbReference>
<feature type="compositionally biased region" description="Low complexity" evidence="8">
    <location>
        <begin position="96"/>
        <end position="116"/>
    </location>
</feature>
<keyword evidence="3" id="KW-0677">Repeat</keyword>
<evidence type="ECO:0000256" key="6">
    <source>
        <dbReference type="ARBA" id="ARBA00023242"/>
    </source>
</evidence>
<feature type="compositionally biased region" description="Polar residues" evidence="8">
    <location>
        <begin position="854"/>
        <end position="899"/>
    </location>
</feature>
<keyword evidence="2" id="KW-0479">Metal-binding</keyword>
<feature type="region of interest" description="Disordered" evidence="8">
    <location>
        <begin position="384"/>
        <end position="411"/>
    </location>
</feature>
<dbReference type="OrthoDB" id="9439903at2759"/>
<evidence type="ECO:0000256" key="7">
    <source>
        <dbReference type="PROSITE-ProRule" id="PRU00042"/>
    </source>
</evidence>
<dbReference type="PANTHER" id="PTHR40626:SF12">
    <property type="entry name" value="RFEC"/>
    <property type="match status" value="1"/>
</dbReference>
<evidence type="ECO:0000256" key="5">
    <source>
        <dbReference type="ARBA" id="ARBA00022833"/>
    </source>
</evidence>
<feature type="region of interest" description="Disordered" evidence="8">
    <location>
        <begin position="339"/>
        <end position="358"/>
    </location>
</feature>
<dbReference type="GO" id="GO:0008270">
    <property type="term" value="F:zinc ion binding"/>
    <property type="evidence" value="ECO:0007669"/>
    <property type="project" value="UniProtKB-KW"/>
</dbReference>
<gene>
    <name evidence="10" type="ORF">K504DRAFT_93778</name>
</gene>
<dbReference type="SMART" id="SM00355">
    <property type="entry name" value="ZnF_C2H2"/>
    <property type="match status" value="2"/>
</dbReference>
<dbReference type="GO" id="GO:0000978">
    <property type="term" value="F:RNA polymerase II cis-regulatory region sequence-specific DNA binding"/>
    <property type="evidence" value="ECO:0007669"/>
    <property type="project" value="InterPro"/>
</dbReference>
<sequence length="1025" mass="113420">MDDRYRQSGLPTPTNNQYQSLGQQSYNNAHQSQLPTLPLPPIQGNGAPQFPSMYPHNSNPQTPITPHTPATSAPNTNTSMPPITSQHPPLRPIQPSPSYMPMSSSYSQPSLLPTTTSHSNIMQLAPAPMSNGLQDLRAGGMGLAPHSQMYPHPPMLSNQEPEPVHVVGQQGRRGVLPTHPGRPAPAAGKAPTNPNKNADGKYECPHCNKTYLHLKHLKRHLLRHTGERPYQCHLCKDTFSRSDILKRHFQKCSIRRGNPTGASHLQNAQSHLAKNRPQNGMEANSYLNHIPTSMAYSDAAYGNGLVGMPSSMAPMSSMPGDASIYGDGLRSMPAHQAHQSMSARTSRSNSLIRPGSGVEENRRSLSALEFANNRVNFQNEFRGSNGLPSNLSHDMTSYAPQQGQTSAAASNGANHYGYAHAASHSELPQNNMPIKSEDPNAATYGRPTLPNVDGMSNGQDTQLRWNGTFNGEAQDNYLMNSSMTTNETPSDTMFTGLYSNASGFVDTTPIFDNWVLGPSDPLQNKAEALVTFCYPNPSMLAPGSNEAHGHEALKGILTVENLKHFLGEYKNYHSHWPMIHMATFNPIVANSGLVLSMVCVGAVYSDRLGVKEVRWLMELVRASVLRSSQVYRLVTQSAHEVVDINNTRLFHDIEEIQSLILLHSIFIWHGSQKQRQQGRDEFVQIADIARRVDLLNAIPSGQLNCSSLHQPGTIGNNDINAWTWDSWVGQEKRSRVMYMIFLMDAALVMFFNVQPQFDIYEIKLPLPADDATWEAKSQEECAAALGLRGEAAQARNFSGSRHFKQLGMSEALQHLQRGGEFPQNTTNVYSKFILIHAIHVQIFNMQRKPHAPGNLTNQSAFSSSGASTPCSQSERTSPDGTISNGTSGRATPTETQYPQSHHMLRVTVGALEHWKKAWDMDMQLQYPPNSRRAGFCRDGVHFYFLAMTFLRSSRREEWAASADVRCQQVFHLLKQIRTHVASDSVQKGLDLGSVAYVDDSYNRAANDRVADLTLNMKLLFTPLNQ</sequence>
<reference evidence="10" key="1">
    <citation type="journal article" date="2020" name="Stud. Mycol.">
        <title>101 Dothideomycetes genomes: a test case for predicting lifestyles and emergence of pathogens.</title>
        <authorList>
            <person name="Haridas S."/>
            <person name="Albert R."/>
            <person name="Binder M."/>
            <person name="Bloem J."/>
            <person name="Labutti K."/>
            <person name="Salamov A."/>
            <person name="Andreopoulos B."/>
            <person name="Baker S."/>
            <person name="Barry K."/>
            <person name="Bills G."/>
            <person name="Bluhm B."/>
            <person name="Cannon C."/>
            <person name="Castanera R."/>
            <person name="Culley D."/>
            <person name="Daum C."/>
            <person name="Ezra D."/>
            <person name="Gonzalez J."/>
            <person name="Henrissat B."/>
            <person name="Kuo A."/>
            <person name="Liang C."/>
            <person name="Lipzen A."/>
            <person name="Lutzoni F."/>
            <person name="Magnuson J."/>
            <person name="Mondo S."/>
            <person name="Nolan M."/>
            <person name="Ohm R."/>
            <person name="Pangilinan J."/>
            <person name="Park H.-J."/>
            <person name="Ramirez L."/>
            <person name="Alfaro M."/>
            <person name="Sun H."/>
            <person name="Tritt A."/>
            <person name="Yoshinaga Y."/>
            <person name="Zwiers L.-H."/>
            <person name="Turgeon B."/>
            <person name="Goodwin S."/>
            <person name="Spatafora J."/>
            <person name="Crous P."/>
            <person name="Grigoriev I."/>
        </authorList>
    </citation>
    <scope>NUCLEOTIDE SEQUENCE</scope>
    <source>
        <strain evidence="10">CBS 279.74</strain>
    </source>
</reference>
<dbReference type="SUPFAM" id="SSF57667">
    <property type="entry name" value="beta-beta-alpha zinc fingers"/>
    <property type="match status" value="1"/>
</dbReference>
<evidence type="ECO:0000313" key="10">
    <source>
        <dbReference type="EMBL" id="KAF2705628.1"/>
    </source>
</evidence>
<dbReference type="PANTHER" id="PTHR40626">
    <property type="entry name" value="MIP31509P"/>
    <property type="match status" value="1"/>
</dbReference>
<proteinExistence type="predicted"/>
<dbReference type="GO" id="GO:0000981">
    <property type="term" value="F:DNA-binding transcription factor activity, RNA polymerase II-specific"/>
    <property type="evidence" value="ECO:0007669"/>
    <property type="project" value="InterPro"/>
</dbReference>
<evidence type="ECO:0000256" key="8">
    <source>
        <dbReference type="SAM" id="MobiDB-lite"/>
    </source>
</evidence>
<dbReference type="InterPro" id="IPR051059">
    <property type="entry name" value="VerF-like"/>
</dbReference>
<evidence type="ECO:0000256" key="4">
    <source>
        <dbReference type="ARBA" id="ARBA00022771"/>
    </source>
</evidence>
<name>A0A6G1JYK6_9PLEO</name>
<feature type="domain" description="C2H2-type" evidence="9">
    <location>
        <begin position="230"/>
        <end position="260"/>
    </location>
</feature>
<keyword evidence="11" id="KW-1185">Reference proteome</keyword>
<dbReference type="InterPro" id="IPR036236">
    <property type="entry name" value="Znf_C2H2_sf"/>
</dbReference>
<dbReference type="PROSITE" id="PS00028">
    <property type="entry name" value="ZINC_FINGER_C2H2_1"/>
    <property type="match status" value="1"/>
</dbReference>
<dbReference type="Proteomes" id="UP000799428">
    <property type="component" value="Unassembled WGS sequence"/>
</dbReference>
<dbReference type="GO" id="GO:0006351">
    <property type="term" value="P:DNA-templated transcription"/>
    <property type="evidence" value="ECO:0007669"/>
    <property type="project" value="InterPro"/>
</dbReference>
<feature type="compositionally biased region" description="Polar residues" evidence="8">
    <location>
        <begin position="9"/>
        <end position="35"/>
    </location>
</feature>
<dbReference type="GO" id="GO:0000785">
    <property type="term" value="C:chromatin"/>
    <property type="evidence" value="ECO:0007669"/>
    <property type="project" value="TreeGrafter"/>
</dbReference>
<feature type="compositionally biased region" description="Polar residues" evidence="8">
    <location>
        <begin position="339"/>
        <end position="351"/>
    </location>
</feature>
<dbReference type="AlphaFoldDB" id="A0A6G1JYK6"/>
<dbReference type="InterPro" id="IPR013087">
    <property type="entry name" value="Znf_C2H2_type"/>
</dbReference>
<accession>A0A6G1JYK6</accession>
<dbReference type="GO" id="GO:0005634">
    <property type="term" value="C:nucleus"/>
    <property type="evidence" value="ECO:0007669"/>
    <property type="project" value="UniProtKB-SubCell"/>
</dbReference>
<evidence type="ECO:0000259" key="9">
    <source>
        <dbReference type="PROSITE" id="PS50157"/>
    </source>
</evidence>
<feature type="domain" description="C2H2-type" evidence="9">
    <location>
        <begin position="202"/>
        <end position="229"/>
    </location>
</feature>
<evidence type="ECO:0000256" key="1">
    <source>
        <dbReference type="ARBA" id="ARBA00004123"/>
    </source>
</evidence>
<dbReference type="CDD" id="cd12148">
    <property type="entry name" value="fungal_TF_MHR"/>
    <property type="match status" value="1"/>
</dbReference>
<dbReference type="Pfam" id="PF04082">
    <property type="entry name" value="Fungal_trans"/>
    <property type="match status" value="1"/>
</dbReference>
<feature type="region of interest" description="Disordered" evidence="8">
    <location>
        <begin position="851"/>
        <end position="901"/>
    </location>
</feature>
<organism evidence="10 11">
    <name type="scientific">Pleomassaria siparia CBS 279.74</name>
    <dbReference type="NCBI Taxonomy" id="1314801"/>
    <lineage>
        <taxon>Eukaryota</taxon>
        <taxon>Fungi</taxon>
        <taxon>Dikarya</taxon>
        <taxon>Ascomycota</taxon>
        <taxon>Pezizomycotina</taxon>
        <taxon>Dothideomycetes</taxon>
        <taxon>Pleosporomycetidae</taxon>
        <taxon>Pleosporales</taxon>
        <taxon>Pleomassariaceae</taxon>
        <taxon>Pleomassaria</taxon>
    </lineage>
</organism>